<sequence>MFASFDRKALTNRAVAASVAVAAKHDITVDEPKILADAYSVRVHLQPAPIVVRVSTLTPILRYPIASWLLREIAVAEFLAAKDTPVVPPSDLLPSGVHSHDGLFMTFWQYVPRVSDIIPDSGTVGKMLAELHAVLKDYPGELPLLAPPFNDIPRGIERLQQVGNILSAEDLQLLRETYDTSIGKFNNSRVPLQPLHGDAHAYNLIPTAKGLVWNDFEDTCMGSVSWDLINLDDAGRKAYSDIPDLEMLEIYQTLRKIHGIVWVFSLSPEFPDWVEYAQTMLNELRGDR</sequence>
<organism evidence="2 3">
    <name type="scientific">Plectonema cf. radiosum LEGE 06105</name>
    <dbReference type="NCBI Taxonomy" id="945769"/>
    <lineage>
        <taxon>Bacteria</taxon>
        <taxon>Bacillati</taxon>
        <taxon>Cyanobacteriota</taxon>
        <taxon>Cyanophyceae</taxon>
        <taxon>Oscillatoriophycideae</taxon>
        <taxon>Oscillatoriales</taxon>
        <taxon>Microcoleaceae</taxon>
        <taxon>Plectonema</taxon>
    </lineage>
</organism>
<dbReference type="Pfam" id="PF01636">
    <property type="entry name" value="APH"/>
    <property type="match status" value="1"/>
</dbReference>
<dbReference type="SUPFAM" id="SSF56112">
    <property type="entry name" value="Protein kinase-like (PK-like)"/>
    <property type="match status" value="1"/>
</dbReference>
<dbReference type="Gene3D" id="3.90.1200.10">
    <property type="match status" value="1"/>
</dbReference>
<dbReference type="Proteomes" id="UP000620559">
    <property type="component" value="Unassembled WGS sequence"/>
</dbReference>
<comment type="caution">
    <text evidence="2">The sequence shown here is derived from an EMBL/GenBank/DDBJ whole genome shotgun (WGS) entry which is preliminary data.</text>
</comment>
<evidence type="ECO:0000259" key="1">
    <source>
        <dbReference type="Pfam" id="PF01636"/>
    </source>
</evidence>
<keyword evidence="3" id="KW-1185">Reference proteome</keyword>
<dbReference type="RefSeq" id="WP_193916554.1">
    <property type="nucleotide sequence ID" value="NZ_JADEWL010000004.1"/>
</dbReference>
<dbReference type="InterPro" id="IPR011009">
    <property type="entry name" value="Kinase-like_dom_sf"/>
</dbReference>
<reference evidence="2" key="1">
    <citation type="submission" date="2020-10" db="EMBL/GenBank/DDBJ databases">
        <authorList>
            <person name="Castelo-Branco R."/>
            <person name="Eusebio N."/>
            <person name="Adriana R."/>
            <person name="Vieira A."/>
            <person name="Brugerolle De Fraissinette N."/>
            <person name="Rezende De Castro R."/>
            <person name="Schneider M.P."/>
            <person name="Vasconcelos V."/>
            <person name="Leao P.N."/>
        </authorList>
    </citation>
    <scope>NUCLEOTIDE SEQUENCE</scope>
    <source>
        <strain evidence="2">LEGE 06105</strain>
    </source>
</reference>
<gene>
    <name evidence="2" type="ORF">IQ247_02100</name>
</gene>
<evidence type="ECO:0000313" key="3">
    <source>
        <dbReference type="Proteomes" id="UP000620559"/>
    </source>
</evidence>
<proteinExistence type="predicted"/>
<dbReference type="EMBL" id="JADEWL010000004">
    <property type="protein sequence ID" value="MBE9211520.1"/>
    <property type="molecule type" value="Genomic_DNA"/>
</dbReference>
<feature type="domain" description="Aminoglycoside phosphotransferase" evidence="1">
    <location>
        <begin position="69"/>
        <end position="251"/>
    </location>
</feature>
<dbReference type="InterPro" id="IPR002575">
    <property type="entry name" value="Aminoglycoside_PTrfase"/>
</dbReference>
<evidence type="ECO:0000313" key="2">
    <source>
        <dbReference type="EMBL" id="MBE9211520.1"/>
    </source>
</evidence>
<dbReference type="AlphaFoldDB" id="A0A8J7F222"/>
<name>A0A8J7F222_9CYAN</name>
<accession>A0A8J7F222</accession>
<protein>
    <submittedName>
        <fullName evidence="2">Aminoglycoside phosphotransferase family protein</fullName>
    </submittedName>
</protein>